<name>A0A2G9SFL1_AQUCT</name>
<dbReference type="Proteomes" id="UP000228934">
    <property type="component" value="Unassembled WGS sequence"/>
</dbReference>
<accession>A0A2G9SFL1</accession>
<keyword evidence="1" id="KW-0472">Membrane</keyword>
<evidence type="ECO:0000256" key="1">
    <source>
        <dbReference type="SAM" id="Phobius"/>
    </source>
</evidence>
<reference evidence="3" key="1">
    <citation type="journal article" date="2017" name="Nat. Commun.">
        <title>The North American bullfrog draft genome provides insight into hormonal regulation of long noncoding RNA.</title>
        <authorList>
            <person name="Hammond S.A."/>
            <person name="Warren R.L."/>
            <person name="Vandervalk B.P."/>
            <person name="Kucuk E."/>
            <person name="Khan H."/>
            <person name="Gibb E.A."/>
            <person name="Pandoh P."/>
            <person name="Kirk H."/>
            <person name="Zhao Y."/>
            <person name="Jones M."/>
            <person name="Mungall A.J."/>
            <person name="Coope R."/>
            <person name="Pleasance S."/>
            <person name="Moore R.A."/>
            <person name="Holt R.A."/>
            <person name="Round J.M."/>
            <person name="Ohora S."/>
            <person name="Walle B.V."/>
            <person name="Veldhoen N."/>
            <person name="Helbing C.C."/>
            <person name="Birol I."/>
        </authorList>
    </citation>
    <scope>NUCLEOTIDE SEQUENCE [LARGE SCALE GENOMIC DNA]</scope>
</reference>
<dbReference type="PANTHER" id="PTHR31635:SF196">
    <property type="entry name" value="REVERSE TRANSCRIPTASE DOMAIN-CONTAINING PROTEIN-RELATED"/>
    <property type="match status" value="1"/>
</dbReference>
<organism evidence="2 3">
    <name type="scientific">Aquarana catesbeiana</name>
    <name type="common">American bullfrog</name>
    <name type="synonym">Rana catesbeiana</name>
    <dbReference type="NCBI Taxonomy" id="8400"/>
    <lineage>
        <taxon>Eukaryota</taxon>
        <taxon>Metazoa</taxon>
        <taxon>Chordata</taxon>
        <taxon>Craniata</taxon>
        <taxon>Vertebrata</taxon>
        <taxon>Euteleostomi</taxon>
        <taxon>Amphibia</taxon>
        <taxon>Batrachia</taxon>
        <taxon>Anura</taxon>
        <taxon>Neobatrachia</taxon>
        <taxon>Ranoidea</taxon>
        <taxon>Ranidae</taxon>
        <taxon>Aquarana</taxon>
    </lineage>
</organism>
<keyword evidence="1" id="KW-1133">Transmembrane helix</keyword>
<dbReference type="OrthoDB" id="9524985at2759"/>
<proteinExistence type="predicted"/>
<dbReference type="PANTHER" id="PTHR31635">
    <property type="entry name" value="REVERSE TRANSCRIPTASE DOMAIN-CONTAINING PROTEIN-RELATED"/>
    <property type="match status" value="1"/>
</dbReference>
<feature type="transmembrane region" description="Helical" evidence="1">
    <location>
        <begin position="25"/>
        <end position="48"/>
    </location>
</feature>
<sequence>MEYECLNISPVKANMETRFHVWASLPLNLIGSINIMKMVFLPKLLYLLRASPIFRPKPLFQLIDSLKSSFISSKSHPRIARASLQAPTLRDSLACPNFYNFLASQLTYVYNWFHPDAPDPSPTLSSLWCLPGGSKMRFTVEYHRCVGNFPYGCLFFNMVHSREAPLWG</sequence>
<protein>
    <submittedName>
        <fullName evidence="2">Uncharacterized protein</fullName>
    </submittedName>
</protein>
<dbReference type="AlphaFoldDB" id="A0A2G9SFL1"/>
<evidence type="ECO:0000313" key="3">
    <source>
        <dbReference type="Proteomes" id="UP000228934"/>
    </source>
</evidence>
<evidence type="ECO:0000313" key="2">
    <source>
        <dbReference type="EMBL" id="PIO38916.1"/>
    </source>
</evidence>
<dbReference type="EMBL" id="KV924847">
    <property type="protein sequence ID" value="PIO38916.1"/>
    <property type="molecule type" value="Genomic_DNA"/>
</dbReference>
<keyword evidence="3" id="KW-1185">Reference proteome</keyword>
<keyword evidence="1" id="KW-0812">Transmembrane</keyword>
<gene>
    <name evidence="2" type="ORF">AB205_0131580</name>
</gene>